<evidence type="ECO:0000256" key="6">
    <source>
        <dbReference type="ARBA" id="ARBA00023136"/>
    </source>
</evidence>
<dbReference type="Proteomes" id="UP000543642">
    <property type="component" value="Unassembled WGS sequence"/>
</dbReference>
<accession>A0A7W8HAQ6</accession>
<dbReference type="PROSITE" id="PS50929">
    <property type="entry name" value="ABC_TM1F"/>
    <property type="match status" value="1"/>
</dbReference>
<protein>
    <submittedName>
        <fullName evidence="10">ATP-binding cassette subfamily C protein</fullName>
    </submittedName>
</protein>
<feature type="transmembrane region" description="Helical" evidence="7">
    <location>
        <begin position="61"/>
        <end position="79"/>
    </location>
</feature>
<keyword evidence="11" id="KW-1185">Reference proteome</keyword>
<dbReference type="InterPro" id="IPR003593">
    <property type="entry name" value="AAA+_ATPase"/>
</dbReference>
<comment type="caution">
    <text evidence="10">The sequence shown here is derived from an EMBL/GenBank/DDBJ whole genome shotgun (WGS) entry which is preliminary data.</text>
</comment>
<dbReference type="GO" id="GO:0005886">
    <property type="term" value="C:plasma membrane"/>
    <property type="evidence" value="ECO:0007669"/>
    <property type="project" value="UniProtKB-SubCell"/>
</dbReference>
<evidence type="ECO:0000259" key="9">
    <source>
        <dbReference type="PROSITE" id="PS50929"/>
    </source>
</evidence>
<proteinExistence type="predicted"/>
<dbReference type="Gene3D" id="3.40.50.300">
    <property type="entry name" value="P-loop containing nucleotide triphosphate hydrolases"/>
    <property type="match status" value="1"/>
</dbReference>
<dbReference type="GO" id="GO:0005524">
    <property type="term" value="F:ATP binding"/>
    <property type="evidence" value="ECO:0007669"/>
    <property type="project" value="UniProtKB-KW"/>
</dbReference>
<evidence type="ECO:0000256" key="2">
    <source>
        <dbReference type="ARBA" id="ARBA00022692"/>
    </source>
</evidence>
<dbReference type="EMBL" id="JACHFW010000008">
    <property type="protein sequence ID" value="MBB5265011.1"/>
    <property type="molecule type" value="Genomic_DNA"/>
</dbReference>
<feature type="domain" description="ABC transmembrane type-1" evidence="9">
    <location>
        <begin position="27"/>
        <end position="309"/>
    </location>
</feature>
<dbReference type="InterPro" id="IPR036640">
    <property type="entry name" value="ABC1_TM_sf"/>
</dbReference>
<evidence type="ECO:0000256" key="7">
    <source>
        <dbReference type="SAM" id="Phobius"/>
    </source>
</evidence>
<dbReference type="InterPro" id="IPR017871">
    <property type="entry name" value="ABC_transporter-like_CS"/>
</dbReference>
<feature type="domain" description="ABC transporter" evidence="8">
    <location>
        <begin position="341"/>
        <end position="564"/>
    </location>
</feature>
<gene>
    <name evidence="10" type="ORF">HNP82_002150</name>
</gene>
<keyword evidence="5 7" id="KW-1133">Transmembrane helix</keyword>
<dbReference type="InterPro" id="IPR027417">
    <property type="entry name" value="P-loop_NTPase"/>
</dbReference>
<keyword evidence="4 10" id="KW-0067">ATP-binding</keyword>
<evidence type="ECO:0000256" key="1">
    <source>
        <dbReference type="ARBA" id="ARBA00004651"/>
    </source>
</evidence>
<sequence length="564" mass="60807">MNHQRRSGLKVMAGLIGMVRPLLGFMALAIILGCAGNLMATFITVLGGYGLLTAAGFYDGNLGQIILVIIVFAVVRGFLRYGEQASNHFIAFKLLARIRHKVFAALRRLAPAKLDGSDKGNLIAILTSDIELLEVFYAHTISPIAIGVITSAVMIAFMACLHPAAAVLAAVFYVITGLVIPVVNSRLGGADGVKYRDLFGRLNTVVLDNLYGLDEILQYGGQKERMGHMNEKSESLEKISLRLKKRENTQKIATDWVILAAGILQAAVCAAFVMSGQMEGADGVIAVIAMMSSFGPVAALSSLSNNLTQTLAAGKRVLSLLEESPQVQEVVGGAAPGNGAIHCDHVSFAYRTAGEKDKKGEKVKTGEKPKIVLEDFCHDFAPGMIHGILGKSGCGKSTLLKLMMRFYETDSGTISYGGEDVNRITTSNLRRHVAYVTQEIFLFHDTIENNIKVAKLSASREEVIAAAKKASIHDFIQSLPGGYETKLSELGDSISGGERQRIGIARAFLHNSPVIFLDEPTSNIDSLNEGMILKSLNEEKEDKTIILVSHRASTMGIAKNVVRM</sequence>
<name>A0A7W8HAQ6_9FIRM</name>
<evidence type="ECO:0000256" key="4">
    <source>
        <dbReference type="ARBA" id="ARBA00022840"/>
    </source>
</evidence>
<evidence type="ECO:0000313" key="10">
    <source>
        <dbReference type="EMBL" id="MBB5265011.1"/>
    </source>
</evidence>
<dbReference type="PROSITE" id="PS51257">
    <property type="entry name" value="PROKAR_LIPOPROTEIN"/>
    <property type="match status" value="1"/>
</dbReference>
<dbReference type="PANTHER" id="PTHR43394:SF1">
    <property type="entry name" value="ATP-BINDING CASSETTE SUB-FAMILY B MEMBER 10, MITOCHONDRIAL"/>
    <property type="match status" value="1"/>
</dbReference>
<dbReference type="InterPro" id="IPR011527">
    <property type="entry name" value="ABC1_TM_dom"/>
</dbReference>
<feature type="transmembrane region" description="Helical" evidence="7">
    <location>
        <begin position="21"/>
        <end position="49"/>
    </location>
</feature>
<dbReference type="GO" id="GO:0016887">
    <property type="term" value="F:ATP hydrolysis activity"/>
    <property type="evidence" value="ECO:0007669"/>
    <property type="project" value="InterPro"/>
</dbReference>
<dbReference type="InterPro" id="IPR003439">
    <property type="entry name" value="ABC_transporter-like_ATP-bd"/>
</dbReference>
<feature type="transmembrane region" description="Helical" evidence="7">
    <location>
        <begin position="280"/>
        <end position="300"/>
    </location>
</feature>
<dbReference type="SUPFAM" id="SSF52540">
    <property type="entry name" value="P-loop containing nucleoside triphosphate hydrolases"/>
    <property type="match status" value="1"/>
</dbReference>
<keyword evidence="6 7" id="KW-0472">Membrane</keyword>
<evidence type="ECO:0000256" key="3">
    <source>
        <dbReference type="ARBA" id="ARBA00022741"/>
    </source>
</evidence>
<dbReference type="Pfam" id="PF00005">
    <property type="entry name" value="ABC_tran"/>
    <property type="match status" value="1"/>
</dbReference>
<dbReference type="InterPro" id="IPR039421">
    <property type="entry name" value="Type_1_exporter"/>
</dbReference>
<dbReference type="SMART" id="SM00382">
    <property type="entry name" value="AAA"/>
    <property type="match status" value="1"/>
</dbReference>
<reference evidence="10 11" key="1">
    <citation type="submission" date="2020-08" db="EMBL/GenBank/DDBJ databases">
        <title>Genomic Encyclopedia of Type Strains, Phase IV (KMG-IV): sequencing the most valuable type-strain genomes for metagenomic binning, comparative biology and taxonomic classification.</title>
        <authorList>
            <person name="Goeker M."/>
        </authorList>
    </citation>
    <scope>NUCLEOTIDE SEQUENCE [LARGE SCALE GENOMIC DNA]</scope>
    <source>
        <strain evidence="10 11">DSM 106146</strain>
    </source>
</reference>
<dbReference type="SUPFAM" id="SSF90123">
    <property type="entry name" value="ABC transporter transmembrane region"/>
    <property type="match status" value="1"/>
</dbReference>
<feature type="transmembrane region" description="Helical" evidence="7">
    <location>
        <begin position="164"/>
        <end position="184"/>
    </location>
</feature>
<evidence type="ECO:0000256" key="5">
    <source>
        <dbReference type="ARBA" id="ARBA00022989"/>
    </source>
</evidence>
<feature type="transmembrane region" description="Helical" evidence="7">
    <location>
        <begin position="252"/>
        <end position="274"/>
    </location>
</feature>
<keyword evidence="3" id="KW-0547">Nucleotide-binding</keyword>
<comment type="subcellular location">
    <subcellularLocation>
        <location evidence="1">Cell membrane</location>
        <topology evidence="1">Multi-pass membrane protein</topology>
    </subcellularLocation>
</comment>
<dbReference type="Gene3D" id="1.20.1560.10">
    <property type="entry name" value="ABC transporter type 1, transmembrane domain"/>
    <property type="match status" value="1"/>
</dbReference>
<dbReference type="AlphaFoldDB" id="A0A7W8HAQ6"/>
<keyword evidence="2 7" id="KW-0812">Transmembrane</keyword>
<feature type="transmembrane region" description="Helical" evidence="7">
    <location>
        <begin position="135"/>
        <end position="158"/>
    </location>
</feature>
<dbReference type="Pfam" id="PF00664">
    <property type="entry name" value="ABC_membrane"/>
    <property type="match status" value="1"/>
</dbReference>
<evidence type="ECO:0000313" key="11">
    <source>
        <dbReference type="Proteomes" id="UP000543642"/>
    </source>
</evidence>
<evidence type="ECO:0000259" key="8">
    <source>
        <dbReference type="PROSITE" id="PS50893"/>
    </source>
</evidence>
<dbReference type="GO" id="GO:0015421">
    <property type="term" value="F:ABC-type oligopeptide transporter activity"/>
    <property type="evidence" value="ECO:0007669"/>
    <property type="project" value="TreeGrafter"/>
</dbReference>
<organism evidence="10 11">
    <name type="scientific">Catenibacillus scindens</name>
    <dbReference type="NCBI Taxonomy" id="673271"/>
    <lineage>
        <taxon>Bacteria</taxon>
        <taxon>Bacillati</taxon>
        <taxon>Bacillota</taxon>
        <taxon>Clostridia</taxon>
        <taxon>Lachnospirales</taxon>
        <taxon>Lachnospiraceae</taxon>
        <taxon>Catenibacillus</taxon>
    </lineage>
</organism>
<dbReference type="PROSITE" id="PS00211">
    <property type="entry name" value="ABC_TRANSPORTER_1"/>
    <property type="match status" value="1"/>
</dbReference>
<dbReference type="PROSITE" id="PS50893">
    <property type="entry name" value="ABC_TRANSPORTER_2"/>
    <property type="match status" value="1"/>
</dbReference>
<dbReference type="PANTHER" id="PTHR43394">
    <property type="entry name" value="ATP-DEPENDENT PERMEASE MDL1, MITOCHONDRIAL"/>
    <property type="match status" value="1"/>
</dbReference>